<evidence type="ECO:0000256" key="7">
    <source>
        <dbReference type="ARBA" id="ARBA00023157"/>
    </source>
</evidence>
<evidence type="ECO:0000313" key="11">
    <source>
        <dbReference type="Proteomes" id="UP000276215"/>
    </source>
</evidence>
<comment type="similarity">
    <text evidence="4">Belongs to the cytochrome c oxidase subunit 6B family.</text>
</comment>
<dbReference type="STRING" id="1336337.A0A3N4JRM8"/>
<dbReference type="Gene3D" id="1.10.10.140">
    <property type="entry name" value="Cytochrome c oxidase, subunit VIb"/>
    <property type="match status" value="1"/>
</dbReference>
<evidence type="ECO:0000256" key="9">
    <source>
        <dbReference type="SAM" id="MobiDB-lite"/>
    </source>
</evidence>
<dbReference type="Proteomes" id="UP000276215">
    <property type="component" value="Unassembled WGS sequence"/>
</dbReference>
<dbReference type="GO" id="GO:0033617">
    <property type="term" value="P:mitochondrial respiratory chain complex IV assembly"/>
    <property type="evidence" value="ECO:0007669"/>
    <property type="project" value="TreeGrafter"/>
</dbReference>
<name>A0A3N4JRM8_9PEZI</name>
<dbReference type="GO" id="GO:0005758">
    <property type="term" value="C:mitochondrial intermembrane space"/>
    <property type="evidence" value="ECO:0007669"/>
    <property type="project" value="UniProtKB-SubCell"/>
</dbReference>
<evidence type="ECO:0000256" key="8">
    <source>
        <dbReference type="ARBA" id="ARBA00023242"/>
    </source>
</evidence>
<dbReference type="PANTHER" id="PTHR47677">
    <property type="entry name" value="CYTOCHROME C OXIDASE ASSEMBLY FACTOR 6"/>
    <property type="match status" value="1"/>
</dbReference>
<organism evidence="10 11">
    <name type="scientific">Choiromyces venosus 120613-1</name>
    <dbReference type="NCBI Taxonomy" id="1336337"/>
    <lineage>
        <taxon>Eukaryota</taxon>
        <taxon>Fungi</taxon>
        <taxon>Dikarya</taxon>
        <taxon>Ascomycota</taxon>
        <taxon>Pezizomycotina</taxon>
        <taxon>Pezizomycetes</taxon>
        <taxon>Pezizales</taxon>
        <taxon>Tuberaceae</taxon>
        <taxon>Choiromyces</taxon>
    </lineage>
</organism>
<dbReference type="GO" id="GO:0005634">
    <property type="term" value="C:nucleus"/>
    <property type="evidence" value="ECO:0007669"/>
    <property type="project" value="UniProtKB-SubCell"/>
</dbReference>
<evidence type="ECO:0000256" key="6">
    <source>
        <dbReference type="ARBA" id="ARBA00023128"/>
    </source>
</evidence>
<sequence length="115" mass="13076">MGLPNFTPTTSTLTTTVIAPNRSQRTLCWAARDQFFACLDKHNILDPLKNAKESKSFCGPEKASFEKECKGSWVDYFKKHRVMKRHREAMLKKLEEEGASSMDGAPNPLRRDDGK</sequence>
<keyword evidence="11" id="KW-1185">Reference proteome</keyword>
<dbReference type="FunFam" id="1.10.10.140:FF:000003">
    <property type="entry name" value="Cytochrome c oxidase assembly factor 6"/>
    <property type="match status" value="1"/>
</dbReference>
<dbReference type="InterPro" id="IPR036549">
    <property type="entry name" value="CX6/COA6-like_sf"/>
</dbReference>
<accession>A0A3N4JRM8</accession>
<keyword evidence="7" id="KW-1015">Disulfide bond</keyword>
<gene>
    <name evidence="10" type="ORF">L873DRAFT_1683932</name>
</gene>
<dbReference type="PANTHER" id="PTHR47677:SF1">
    <property type="entry name" value="CYTOCHROME C OXIDASE ASSEMBLY FACTOR 6"/>
    <property type="match status" value="1"/>
</dbReference>
<protein>
    <recommendedName>
        <fullName evidence="12">Cytochrome c oxidase, subunit VIb</fullName>
    </recommendedName>
</protein>
<dbReference type="InterPro" id="IPR048281">
    <property type="entry name" value="COA6_fun"/>
</dbReference>
<evidence type="ECO:0000256" key="5">
    <source>
        <dbReference type="ARBA" id="ARBA00022490"/>
    </source>
</evidence>
<evidence type="ECO:0000256" key="1">
    <source>
        <dbReference type="ARBA" id="ARBA00004123"/>
    </source>
</evidence>
<feature type="region of interest" description="Disordered" evidence="9">
    <location>
        <begin position="92"/>
        <end position="115"/>
    </location>
</feature>
<dbReference type="InterPro" id="IPR048280">
    <property type="entry name" value="COX6B-like"/>
</dbReference>
<dbReference type="SUPFAM" id="SSF47694">
    <property type="entry name" value="Cytochrome c oxidase subunit h"/>
    <property type="match status" value="1"/>
</dbReference>
<keyword evidence="5" id="KW-0963">Cytoplasm</keyword>
<evidence type="ECO:0000256" key="3">
    <source>
        <dbReference type="ARBA" id="ARBA00004569"/>
    </source>
</evidence>
<dbReference type="Pfam" id="PF02297">
    <property type="entry name" value="COX6B"/>
    <property type="match status" value="1"/>
</dbReference>
<dbReference type="EMBL" id="ML120387">
    <property type="protein sequence ID" value="RPA99501.1"/>
    <property type="molecule type" value="Genomic_DNA"/>
</dbReference>
<evidence type="ECO:0000256" key="2">
    <source>
        <dbReference type="ARBA" id="ARBA00004496"/>
    </source>
</evidence>
<reference evidence="10 11" key="1">
    <citation type="journal article" date="2018" name="Nat. Ecol. Evol.">
        <title>Pezizomycetes genomes reveal the molecular basis of ectomycorrhizal truffle lifestyle.</title>
        <authorList>
            <person name="Murat C."/>
            <person name="Payen T."/>
            <person name="Noel B."/>
            <person name="Kuo A."/>
            <person name="Morin E."/>
            <person name="Chen J."/>
            <person name="Kohler A."/>
            <person name="Krizsan K."/>
            <person name="Balestrini R."/>
            <person name="Da Silva C."/>
            <person name="Montanini B."/>
            <person name="Hainaut M."/>
            <person name="Levati E."/>
            <person name="Barry K.W."/>
            <person name="Belfiori B."/>
            <person name="Cichocki N."/>
            <person name="Clum A."/>
            <person name="Dockter R.B."/>
            <person name="Fauchery L."/>
            <person name="Guy J."/>
            <person name="Iotti M."/>
            <person name="Le Tacon F."/>
            <person name="Lindquist E.A."/>
            <person name="Lipzen A."/>
            <person name="Malagnac F."/>
            <person name="Mello A."/>
            <person name="Molinier V."/>
            <person name="Miyauchi S."/>
            <person name="Poulain J."/>
            <person name="Riccioni C."/>
            <person name="Rubini A."/>
            <person name="Sitrit Y."/>
            <person name="Splivallo R."/>
            <person name="Traeger S."/>
            <person name="Wang M."/>
            <person name="Zifcakova L."/>
            <person name="Wipf D."/>
            <person name="Zambonelli A."/>
            <person name="Paolocci F."/>
            <person name="Nowrousian M."/>
            <person name="Ottonello S."/>
            <person name="Baldrian P."/>
            <person name="Spatafora J.W."/>
            <person name="Henrissat B."/>
            <person name="Nagy L.G."/>
            <person name="Aury J.M."/>
            <person name="Wincker P."/>
            <person name="Grigoriev I.V."/>
            <person name="Bonfante P."/>
            <person name="Martin F.M."/>
        </authorList>
    </citation>
    <scope>NUCLEOTIDE SEQUENCE [LARGE SCALE GENOMIC DNA]</scope>
    <source>
        <strain evidence="10 11">120613-1</strain>
    </source>
</reference>
<evidence type="ECO:0008006" key="12">
    <source>
        <dbReference type="Google" id="ProtNLM"/>
    </source>
</evidence>
<comment type="subcellular location">
    <subcellularLocation>
        <location evidence="2">Cytoplasm</location>
    </subcellularLocation>
    <subcellularLocation>
        <location evidence="3">Mitochondrion intermembrane space</location>
    </subcellularLocation>
    <subcellularLocation>
        <location evidence="1">Nucleus</location>
    </subcellularLocation>
</comment>
<evidence type="ECO:0000313" key="10">
    <source>
        <dbReference type="EMBL" id="RPA99501.1"/>
    </source>
</evidence>
<dbReference type="AlphaFoldDB" id="A0A3N4JRM8"/>
<keyword evidence="8" id="KW-0539">Nucleus</keyword>
<evidence type="ECO:0000256" key="4">
    <source>
        <dbReference type="ARBA" id="ARBA00006425"/>
    </source>
</evidence>
<proteinExistence type="inferred from homology"/>
<keyword evidence="6" id="KW-0496">Mitochondrion</keyword>